<dbReference type="PANTHER" id="PTHR39600">
    <property type="entry name" value="PEPTIDASE INHIBITOR I78 FAMILY PROTEIN"/>
    <property type="match status" value="1"/>
</dbReference>
<comment type="caution">
    <text evidence="3">The sequence shown here is derived from an EMBL/GenBank/DDBJ whole genome shotgun (WGS) entry which is preliminary data.</text>
</comment>
<dbReference type="RefSeq" id="WP_187672653.1">
    <property type="nucleotide sequence ID" value="NZ_CAJFCI010000073.1"/>
</dbReference>
<dbReference type="InterPro" id="IPR021719">
    <property type="entry name" value="Prot_inh_I78"/>
</dbReference>
<feature type="signal peptide" evidence="2">
    <location>
        <begin position="1"/>
        <end position="25"/>
    </location>
</feature>
<protein>
    <recommendedName>
        <fullName evidence="5">Peptidase inhibitor I78 family protein</fullName>
    </recommendedName>
</protein>
<evidence type="ECO:0000256" key="2">
    <source>
        <dbReference type="SAM" id="SignalP"/>
    </source>
</evidence>
<evidence type="ECO:0000313" key="4">
    <source>
        <dbReference type="Proteomes" id="UP000583387"/>
    </source>
</evidence>
<feature type="region of interest" description="Disordered" evidence="1">
    <location>
        <begin position="21"/>
        <end position="42"/>
    </location>
</feature>
<proteinExistence type="predicted"/>
<evidence type="ECO:0008006" key="5">
    <source>
        <dbReference type="Google" id="ProtNLM"/>
    </source>
</evidence>
<accession>A0A7U7ESD0</accession>
<dbReference type="PANTHER" id="PTHR39600:SF1">
    <property type="entry name" value="PEPTIDASE INHIBITOR I78 FAMILY PROTEIN"/>
    <property type="match status" value="1"/>
</dbReference>
<dbReference type="Gene3D" id="3.30.10.10">
    <property type="entry name" value="Trypsin Inhibitor V, subunit A"/>
    <property type="match status" value="1"/>
</dbReference>
<dbReference type="Proteomes" id="UP000583387">
    <property type="component" value="Unassembled WGS sequence"/>
</dbReference>
<evidence type="ECO:0000313" key="3">
    <source>
        <dbReference type="EMBL" id="CAD5109340.1"/>
    </source>
</evidence>
<dbReference type="PROSITE" id="PS51257">
    <property type="entry name" value="PROKAR_LIPOPROTEIN"/>
    <property type="match status" value="1"/>
</dbReference>
<evidence type="ECO:0000256" key="1">
    <source>
        <dbReference type="SAM" id="MobiDB-lite"/>
    </source>
</evidence>
<gene>
    <name evidence="3" type="ORF">PSEWESI4_03637</name>
</gene>
<reference evidence="3 4" key="1">
    <citation type="submission" date="2020-08" db="EMBL/GenBank/DDBJ databases">
        <authorList>
            <person name="Criscuolo A."/>
        </authorList>
    </citation>
    <scope>NUCLEOTIDE SEQUENCE [LARGE SCALE GENOMIC DNA]</scope>
    <source>
        <strain evidence="3">CIP111764</strain>
    </source>
</reference>
<sequence length="104" mass="10971">MLTKRLSLGTALLAALLAGCGTSGSREESTPPTAHHGSGCDANTVQDLLGKQATTQLLQQAQQRSGAETARVLGPHDVVTLEYNSRRLNLITDDKQVITRVSCG</sequence>
<dbReference type="AlphaFoldDB" id="A0A7U7ESD0"/>
<name>A0A7U7ESD0_9GAMM</name>
<keyword evidence="2" id="KW-0732">Signal</keyword>
<keyword evidence="4" id="KW-1185">Reference proteome</keyword>
<feature type="chain" id="PRO_5031529186" description="Peptidase inhibitor I78 family protein" evidence="2">
    <location>
        <begin position="26"/>
        <end position="104"/>
    </location>
</feature>
<organism evidence="3 4">
    <name type="scientific">Zestomonas carbonaria</name>
    <dbReference type="NCBI Taxonomy" id="2762745"/>
    <lineage>
        <taxon>Bacteria</taxon>
        <taxon>Pseudomonadati</taxon>
        <taxon>Pseudomonadota</taxon>
        <taxon>Gammaproteobacteria</taxon>
        <taxon>Pseudomonadales</taxon>
        <taxon>Pseudomonadaceae</taxon>
        <taxon>Zestomonas</taxon>
    </lineage>
</organism>
<dbReference type="Pfam" id="PF11720">
    <property type="entry name" value="Inhibitor_I78"/>
    <property type="match status" value="1"/>
</dbReference>
<dbReference type="EMBL" id="CAJFCI010000073">
    <property type="protein sequence ID" value="CAD5109340.1"/>
    <property type="molecule type" value="Genomic_DNA"/>
</dbReference>